<dbReference type="Proteomes" id="UP000286997">
    <property type="component" value="Unassembled WGS sequence"/>
</dbReference>
<organism evidence="3 4">
    <name type="scientific">Methylobacterium oryzihabitans</name>
    <dbReference type="NCBI Taxonomy" id="2499852"/>
    <lineage>
        <taxon>Bacteria</taxon>
        <taxon>Pseudomonadati</taxon>
        <taxon>Pseudomonadota</taxon>
        <taxon>Alphaproteobacteria</taxon>
        <taxon>Hyphomicrobiales</taxon>
        <taxon>Methylobacteriaceae</taxon>
        <taxon>Methylobacterium</taxon>
    </lineage>
</organism>
<evidence type="ECO:0000256" key="2">
    <source>
        <dbReference type="SAM" id="SignalP"/>
    </source>
</evidence>
<comment type="caution">
    <text evidence="3">The sequence shown here is derived from an EMBL/GenBank/DDBJ whole genome shotgun (WGS) entry which is preliminary data.</text>
</comment>
<reference evidence="3 4" key="1">
    <citation type="submission" date="2019-01" db="EMBL/GenBank/DDBJ databases">
        <authorList>
            <person name="Chen W.-M."/>
        </authorList>
    </citation>
    <scope>NUCLEOTIDE SEQUENCE [LARGE SCALE GENOMIC DNA]</scope>
    <source>
        <strain evidence="3 4">TER-1</strain>
    </source>
</reference>
<keyword evidence="1" id="KW-0812">Transmembrane</keyword>
<keyword evidence="2" id="KW-0732">Signal</keyword>
<evidence type="ECO:0000313" key="3">
    <source>
        <dbReference type="EMBL" id="RVU14646.1"/>
    </source>
</evidence>
<feature type="chain" id="PRO_5018660722" evidence="2">
    <location>
        <begin position="23"/>
        <end position="137"/>
    </location>
</feature>
<accession>A0A3S2YMQ6</accession>
<keyword evidence="4" id="KW-1185">Reference proteome</keyword>
<dbReference type="InterPro" id="IPR009642">
    <property type="entry name" value="DUF1236"/>
</dbReference>
<keyword evidence="1" id="KW-0472">Membrane</keyword>
<dbReference type="EMBL" id="SACP01000028">
    <property type="protein sequence ID" value="RVU14646.1"/>
    <property type="molecule type" value="Genomic_DNA"/>
</dbReference>
<feature type="signal peptide" evidence="2">
    <location>
        <begin position="1"/>
        <end position="22"/>
    </location>
</feature>
<name>A0A3S2YMQ6_9HYPH</name>
<gene>
    <name evidence="3" type="ORF">EOE48_22320</name>
</gene>
<protein>
    <submittedName>
        <fullName evidence="3">DUF1236 domain-containing protein</fullName>
    </submittedName>
</protein>
<dbReference type="OrthoDB" id="102964at2"/>
<evidence type="ECO:0000313" key="4">
    <source>
        <dbReference type="Proteomes" id="UP000286997"/>
    </source>
</evidence>
<dbReference type="Pfam" id="PF06823">
    <property type="entry name" value="DUF1236"/>
    <property type="match status" value="1"/>
</dbReference>
<keyword evidence="1" id="KW-1133">Transmembrane helix</keyword>
<feature type="transmembrane region" description="Helical" evidence="1">
    <location>
        <begin position="38"/>
        <end position="62"/>
    </location>
</feature>
<evidence type="ECO:0000256" key="1">
    <source>
        <dbReference type="SAM" id="Phobius"/>
    </source>
</evidence>
<proteinExistence type="predicted"/>
<dbReference type="RefSeq" id="WP_127733089.1">
    <property type="nucleotide sequence ID" value="NZ_SACP01000028.1"/>
</dbReference>
<sequence>MPRPALALAALLGLGFASAAQAQGTARGAQEGAARGEAIAGPLGAAVGGAVGAAVGTANSLLGIDRRERFRLYAMGERRPSFAFSGPVRVGTVLPEGGVVYYDVPPEFALRGVNYTIVNDHPVLVEPGTRRIVEVIE</sequence>
<dbReference type="AlphaFoldDB" id="A0A3S2YMQ6"/>